<evidence type="ECO:0000256" key="1">
    <source>
        <dbReference type="SAM" id="MobiDB-lite"/>
    </source>
</evidence>
<evidence type="ECO:0000313" key="2">
    <source>
        <dbReference type="EnsemblPlants" id="TuG1812G0100004135.01.T01.cds265320"/>
    </source>
</evidence>
<dbReference type="Gramene" id="TuG1812G0100004135.01.T01">
    <property type="protein sequence ID" value="TuG1812G0100004135.01.T01.cds265320"/>
    <property type="gene ID" value="TuG1812G0100004135.01"/>
</dbReference>
<organism evidence="2 3">
    <name type="scientific">Triticum urartu</name>
    <name type="common">Red wild einkorn</name>
    <name type="synonym">Crithodium urartu</name>
    <dbReference type="NCBI Taxonomy" id="4572"/>
    <lineage>
        <taxon>Eukaryota</taxon>
        <taxon>Viridiplantae</taxon>
        <taxon>Streptophyta</taxon>
        <taxon>Embryophyta</taxon>
        <taxon>Tracheophyta</taxon>
        <taxon>Spermatophyta</taxon>
        <taxon>Magnoliopsida</taxon>
        <taxon>Liliopsida</taxon>
        <taxon>Poales</taxon>
        <taxon>Poaceae</taxon>
        <taxon>BOP clade</taxon>
        <taxon>Pooideae</taxon>
        <taxon>Triticodae</taxon>
        <taxon>Triticeae</taxon>
        <taxon>Triticinae</taxon>
        <taxon>Triticum</taxon>
    </lineage>
</organism>
<feature type="region of interest" description="Disordered" evidence="1">
    <location>
        <begin position="34"/>
        <end position="103"/>
    </location>
</feature>
<gene>
    <name evidence="2" type="primary">LOC125538173</name>
</gene>
<accession>A0A8R7P3F4</accession>
<reference evidence="3" key="1">
    <citation type="journal article" date="2013" name="Nature">
        <title>Draft genome of the wheat A-genome progenitor Triticum urartu.</title>
        <authorList>
            <person name="Ling H.Q."/>
            <person name="Zhao S."/>
            <person name="Liu D."/>
            <person name="Wang J."/>
            <person name="Sun H."/>
            <person name="Zhang C."/>
            <person name="Fan H."/>
            <person name="Li D."/>
            <person name="Dong L."/>
            <person name="Tao Y."/>
            <person name="Gao C."/>
            <person name="Wu H."/>
            <person name="Li Y."/>
            <person name="Cui Y."/>
            <person name="Guo X."/>
            <person name="Zheng S."/>
            <person name="Wang B."/>
            <person name="Yu K."/>
            <person name="Liang Q."/>
            <person name="Yang W."/>
            <person name="Lou X."/>
            <person name="Chen J."/>
            <person name="Feng M."/>
            <person name="Jian J."/>
            <person name="Zhang X."/>
            <person name="Luo G."/>
            <person name="Jiang Y."/>
            <person name="Liu J."/>
            <person name="Wang Z."/>
            <person name="Sha Y."/>
            <person name="Zhang B."/>
            <person name="Wu H."/>
            <person name="Tang D."/>
            <person name="Shen Q."/>
            <person name="Xue P."/>
            <person name="Zou S."/>
            <person name="Wang X."/>
            <person name="Liu X."/>
            <person name="Wang F."/>
            <person name="Yang Y."/>
            <person name="An X."/>
            <person name="Dong Z."/>
            <person name="Zhang K."/>
            <person name="Zhang X."/>
            <person name="Luo M.C."/>
            <person name="Dvorak J."/>
            <person name="Tong Y."/>
            <person name="Wang J."/>
            <person name="Yang H."/>
            <person name="Li Z."/>
            <person name="Wang D."/>
            <person name="Zhang A."/>
            <person name="Wang J."/>
        </authorList>
    </citation>
    <scope>NUCLEOTIDE SEQUENCE</scope>
    <source>
        <strain evidence="3">cv. G1812</strain>
    </source>
</reference>
<reference evidence="2" key="2">
    <citation type="submission" date="2018-03" db="EMBL/GenBank/DDBJ databases">
        <title>The Triticum urartu genome reveals the dynamic nature of wheat genome evolution.</title>
        <authorList>
            <person name="Ling H."/>
            <person name="Ma B."/>
            <person name="Shi X."/>
            <person name="Liu H."/>
            <person name="Dong L."/>
            <person name="Sun H."/>
            <person name="Cao Y."/>
            <person name="Gao Q."/>
            <person name="Zheng S."/>
            <person name="Li Y."/>
            <person name="Yu Y."/>
            <person name="Du H."/>
            <person name="Qi M."/>
            <person name="Li Y."/>
            <person name="Yu H."/>
            <person name="Cui Y."/>
            <person name="Wang N."/>
            <person name="Chen C."/>
            <person name="Wu H."/>
            <person name="Zhao Y."/>
            <person name="Zhang J."/>
            <person name="Li Y."/>
            <person name="Zhou W."/>
            <person name="Zhang B."/>
            <person name="Hu W."/>
            <person name="Eijk M."/>
            <person name="Tang J."/>
            <person name="Witsenboer H."/>
            <person name="Zhao S."/>
            <person name="Li Z."/>
            <person name="Zhang A."/>
            <person name="Wang D."/>
            <person name="Liang C."/>
        </authorList>
    </citation>
    <scope>NUCLEOTIDE SEQUENCE [LARGE SCALE GENOMIC DNA]</scope>
    <source>
        <strain evidence="2">cv. G1812</strain>
    </source>
</reference>
<dbReference type="EnsemblPlants" id="TuG1812G0100004135.01.T01">
    <property type="protein sequence ID" value="TuG1812G0100004135.01.T01.cds265320"/>
    <property type="gene ID" value="TuG1812G0100004135.01"/>
</dbReference>
<feature type="compositionally biased region" description="Gly residues" evidence="1">
    <location>
        <begin position="47"/>
        <end position="58"/>
    </location>
</feature>
<keyword evidence="3" id="KW-1185">Reference proteome</keyword>
<dbReference type="AlphaFoldDB" id="A0A8R7P3F4"/>
<reference evidence="2" key="3">
    <citation type="submission" date="2022-06" db="UniProtKB">
        <authorList>
            <consortium name="EnsemblPlants"/>
        </authorList>
    </citation>
    <scope>IDENTIFICATION</scope>
</reference>
<sequence>SHEHFAYPRSSVCHLLAASSLLLKNPSRYGCQGDPRLLHGHGPRGSAAGGAGRGGGGDVQPDAADPVRAGHHRERGAERGVLREAQGAPGELPVQVQEGPQPAALRQLPQRQEGLRRVQAAPAKLLSDRPVSSMHPSPSRFARTLRAVWECGMAWLCDVT</sequence>
<dbReference type="Proteomes" id="UP000015106">
    <property type="component" value="Chromosome 1"/>
</dbReference>
<name>A0A8R7P3F4_TRIUA</name>
<proteinExistence type="predicted"/>
<protein>
    <submittedName>
        <fullName evidence="2">Uncharacterized protein</fullName>
    </submittedName>
</protein>
<evidence type="ECO:0000313" key="3">
    <source>
        <dbReference type="Proteomes" id="UP000015106"/>
    </source>
</evidence>